<dbReference type="Proteomes" id="UP000799118">
    <property type="component" value="Unassembled WGS sequence"/>
</dbReference>
<dbReference type="EMBL" id="ML770110">
    <property type="protein sequence ID" value="KAE9384618.1"/>
    <property type="molecule type" value="Genomic_DNA"/>
</dbReference>
<evidence type="ECO:0000313" key="2">
    <source>
        <dbReference type="Proteomes" id="UP000799118"/>
    </source>
</evidence>
<accession>A0A6A4GGJ7</accession>
<dbReference type="AlphaFoldDB" id="A0A6A4GGJ7"/>
<keyword evidence="2" id="KW-1185">Reference proteome</keyword>
<name>A0A6A4GGJ7_9AGAR</name>
<gene>
    <name evidence="1" type="ORF">BT96DRAFT_950437</name>
</gene>
<dbReference type="OrthoDB" id="5424500at2759"/>
<reference evidence="1" key="1">
    <citation type="journal article" date="2019" name="Environ. Microbiol.">
        <title>Fungal ecological strategies reflected in gene transcription - a case study of two litter decomposers.</title>
        <authorList>
            <person name="Barbi F."/>
            <person name="Kohler A."/>
            <person name="Barry K."/>
            <person name="Baskaran P."/>
            <person name="Daum C."/>
            <person name="Fauchery L."/>
            <person name="Ihrmark K."/>
            <person name="Kuo A."/>
            <person name="LaButti K."/>
            <person name="Lipzen A."/>
            <person name="Morin E."/>
            <person name="Grigoriev I.V."/>
            <person name="Henrissat B."/>
            <person name="Lindahl B."/>
            <person name="Martin F."/>
        </authorList>
    </citation>
    <scope>NUCLEOTIDE SEQUENCE</scope>
    <source>
        <strain evidence="1">JB14</strain>
    </source>
</reference>
<organism evidence="1 2">
    <name type="scientific">Gymnopus androsaceus JB14</name>
    <dbReference type="NCBI Taxonomy" id="1447944"/>
    <lineage>
        <taxon>Eukaryota</taxon>
        <taxon>Fungi</taxon>
        <taxon>Dikarya</taxon>
        <taxon>Basidiomycota</taxon>
        <taxon>Agaricomycotina</taxon>
        <taxon>Agaricomycetes</taxon>
        <taxon>Agaricomycetidae</taxon>
        <taxon>Agaricales</taxon>
        <taxon>Marasmiineae</taxon>
        <taxon>Omphalotaceae</taxon>
        <taxon>Gymnopus</taxon>
    </lineage>
</organism>
<protein>
    <submittedName>
        <fullName evidence="1">Uncharacterized protein</fullName>
    </submittedName>
</protein>
<proteinExistence type="predicted"/>
<sequence length="855" mass="97048">MTILILQSSPTSWLIPPPAVTPAVPKIQYEQSLQSNNVDFPSFVSRDAPALKGIWRSAFTDHTEKGNPFIYSLSQDTRIVALFAEEFDAQYHASSTTWQTGGLISVPVPSTSDSLWTSTAWRHTQSKSIFIARCNVFDRTMQNNHYYYLGWFHMPRGLISTGSISVDMNRPVSSIITEIQGRYIDVYYCAHSIHECRQLVEELQGQTLNLMFGGSSAVAAQFQSPPKRMQPAATEINPFRSCSEGRDHPVLVQKELGQQIIEHMTRDKFLLIEAPPCSGKSTLLDDVAFAVMRRPDSYAIHILEDYKIDITSKSHKQVLLYSLRCAEYSMHLQGNIQIRLQAIENMTDLSDFLNSEPSLEFEFWIFVNEAQRVYDNAKLWRTLTVPHAQQLFVIAAGSYSSHTGSAAHSPPREYILKSRRINLFPSGEDDTLCVAFKESDFDEFLGLALNTTGCASLDKLLHPGVAVELTMYLLSKLKKHGTINTDKLFTDFRNTCLDQAKDQEPYGLGRCVPHLPMHDRGFTGPALVVFISVLLESIIKILPIDTGIEKAVVWNTNSTYIWDRINRSEFLTASTIPHWYRRCSNDALYNSDNTTYGTLDGLITLGKIANTPRARFLEVAAGEHLPDGIKPFSVCECSTSEALSDYAQAAHDARRMGWLLQDWHTVNGKLQLQLPTQWHREHLMDLLVPKDLPKEVETMDFDLFLLKVISKLRPSVLLQAVHEGKPPRKVIYDSEFKCAADIVATPLFLIPQTQTDSGNGIVDFTCLKRCWAIELMHERDKIEEHFARFSPDGAYHQQWPTWDWRIVDFHFQHTKTDVVIHENYRVVHLTQVDNSQCMQATIYGMGSKQLVTLME</sequence>
<evidence type="ECO:0000313" key="1">
    <source>
        <dbReference type="EMBL" id="KAE9384618.1"/>
    </source>
</evidence>